<dbReference type="OrthoDB" id="5115613at2"/>
<protein>
    <submittedName>
        <fullName evidence="2">Pyridoxamine 5'-phosphate oxidase</fullName>
    </submittedName>
</protein>
<evidence type="ECO:0000313" key="3">
    <source>
        <dbReference type="Proteomes" id="UP000186132"/>
    </source>
</evidence>
<dbReference type="EMBL" id="FQVU01000001">
    <property type="protein sequence ID" value="SHF78180.1"/>
    <property type="molecule type" value="Genomic_DNA"/>
</dbReference>
<keyword evidence="3" id="KW-1185">Reference proteome</keyword>
<reference evidence="2 3" key="1">
    <citation type="submission" date="2016-11" db="EMBL/GenBank/DDBJ databases">
        <authorList>
            <person name="Jaros S."/>
            <person name="Januszkiewicz K."/>
            <person name="Wedrychowicz H."/>
        </authorList>
    </citation>
    <scope>NUCLEOTIDE SEQUENCE [LARGE SCALE GENOMIC DNA]</scope>
    <source>
        <strain evidence="2 3">DSM 45627</strain>
    </source>
</reference>
<keyword evidence="1" id="KW-0560">Oxidoreductase</keyword>
<dbReference type="Proteomes" id="UP000186132">
    <property type="component" value="Unassembled WGS sequence"/>
</dbReference>
<dbReference type="InterPro" id="IPR012349">
    <property type="entry name" value="Split_barrel_FMN-bd"/>
</dbReference>
<organism evidence="2 3">
    <name type="scientific">Jatrophihabitans endophyticus</name>
    <dbReference type="NCBI Taxonomy" id="1206085"/>
    <lineage>
        <taxon>Bacteria</taxon>
        <taxon>Bacillati</taxon>
        <taxon>Actinomycetota</taxon>
        <taxon>Actinomycetes</taxon>
        <taxon>Jatrophihabitantales</taxon>
        <taxon>Jatrophihabitantaceae</taxon>
        <taxon>Jatrophihabitans</taxon>
    </lineage>
</organism>
<accession>A0A1M5EG85</accession>
<dbReference type="GO" id="GO:0070967">
    <property type="term" value="F:coenzyme F420 binding"/>
    <property type="evidence" value="ECO:0007669"/>
    <property type="project" value="TreeGrafter"/>
</dbReference>
<evidence type="ECO:0000313" key="2">
    <source>
        <dbReference type="EMBL" id="SHF78180.1"/>
    </source>
</evidence>
<dbReference type="PANTHER" id="PTHR35176:SF6">
    <property type="entry name" value="HEME OXYGENASE HI_0854-RELATED"/>
    <property type="match status" value="1"/>
</dbReference>
<dbReference type="RefSeq" id="WP_073386337.1">
    <property type="nucleotide sequence ID" value="NZ_FQVU01000001.1"/>
</dbReference>
<dbReference type="SUPFAM" id="SSF50475">
    <property type="entry name" value="FMN-binding split barrel"/>
    <property type="match status" value="1"/>
</dbReference>
<dbReference type="STRING" id="1206085.SAMN05443575_0883"/>
<dbReference type="GO" id="GO:0016627">
    <property type="term" value="F:oxidoreductase activity, acting on the CH-CH group of donors"/>
    <property type="evidence" value="ECO:0007669"/>
    <property type="project" value="TreeGrafter"/>
</dbReference>
<proteinExistence type="predicted"/>
<dbReference type="GO" id="GO:0005829">
    <property type="term" value="C:cytosol"/>
    <property type="evidence" value="ECO:0007669"/>
    <property type="project" value="TreeGrafter"/>
</dbReference>
<dbReference type="InterPro" id="IPR052019">
    <property type="entry name" value="F420H2_bilvrd_red/Heme_oxyg"/>
</dbReference>
<evidence type="ECO:0000256" key="1">
    <source>
        <dbReference type="ARBA" id="ARBA00023002"/>
    </source>
</evidence>
<sequence length="146" mass="16098">MTSWADVQASSPELAEIVRRTFAVRKHATMATVRRNGEPRISGTEVDFHDDGHVYLGMMAGAQRAGDLRRYPRVAVHCPTEDPPADDPAAWPGDGKITARAREVEPFRFRLDIDTVVLTRVAAGAEELEITVWRAATGDTTVTRRG</sequence>
<dbReference type="Gene3D" id="2.30.110.10">
    <property type="entry name" value="Electron Transport, Fmn-binding Protein, Chain A"/>
    <property type="match status" value="1"/>
</dbReference>
<dbReference type="AlphaFoldDB" id="A0A1M5EG85"/>
<gene>
    <name evidence="2" type="ORF">SAMN05443575_0883</name>
</gene>
<name>A0A1M5EG85_9ACTN</name>
<dbReference type="PANTHER" id="PTHR35176">
    <property type="entry name" value="HEME OXYGENASE HI_0854-RELATED"/>
    <property type="match status" value="1"/>
</dbReference>